<dbReference type="PROSITE" id="PS50853">
    <property type="entry name" value="FN3"/>
    <property type="match status" value="1"/>
</dbReference>
<dbReference type="InterPro" id="IPR003598">
    <property type="entry name" value="Ig_sub2"/>
</dbReference>
<proteinExistence type="predicted"/>
<keyword evidence="6" id="KW-1185">Reference proteome</keyword>
<dbReference type="Proteomes" id="UP001152759">
    <property type="component" value="Chromosome 3"/>
</dbReference>
<dbReference type="Gene3D" id="2.60.40.10">
    <property type="entry name" value="Immunoglobulins"/>
    <property type="match status" value="4"/>
</dbReference>
<dbReference type="InterPro" id="IPR050964">
    <property type="entry name" value="Striated_Muscle_Regulatory"/>
</dbReference>
<dbReference type="InterPro" id="IPR036179">
    <property type="entry name" value="Ig-like_dom_sf"/>
</dbReference>
<dbReference type="Pfam" id="PF00041">
    <property type="entry name" value="fn3"/>
    <property type="match status" value="1"/>
</dbReference>
<accession>A0A9P0A9R0</accession>
<feature type="domain" description="Fibronectin type-III" evidence="4">
    <location>
        <begin position="302"/>
        <end position="405"/>
    </location>
</feature>
<dbReference type="SMART" id="SM00409">
    <property type="entry name" value="IG"/>
    <property type="match status" value="3"/>
</dbReference>
<evidence type="ECO:0000313" key="5">
    <source>
        <dbReference type="EMBL" id="CAH0387190.1"/>
    </source>
</evidence>
<feature type="transmembrane region" description="Helical" evidence="2">
    <location>
        <begin position="410"/>
        <end position="430"/>
    </location>
</feature>
<gene>
    <name evidence="5" type="ORF">BEMITA_LOCUS6235</name>
</gene>
<feature type="domain" description="Ig-like" evidence="3">
    <location>
        <begin position="111"/>
        <end position="181"/>
    </location>
</feature>
<keyword evidence="2" id="KW-0472">Membrane</keyword>
<dbReference type="GO" id="GO:0009653">
    <property type="term" value="P:anatomical structure morphogenesis"/>
    <property type="evidence" value="ECO:0007669"/>
    <property type="project" value="UniProtKB-ARBA"/>
</dbReference>
<dbReference type="EMBL" id="OU963864">
    <property type="protein sequence ID" value="CAH0387190.1"/>
    <property type="molecule type" value="Genomic_DNA"/>
</dbReference>
<keyword evidence="1" id="KW-0677">Repeat</keyword>
<dbReference type="AlphaFoldDB" id="A0A9P0A9R0"/>
<reference evidence="5" key="1">
    <citation type="submission" date="2021-12" db="EMBL/GenBank/DDBJ databases">
        <authorList>
            <person name="King R."/>
        </authorList>
    </citation>
    <scope>NUCLEOTIDE SEQUENCE</scope>
</reference>
<dbReference type="Pfam" id="PF07679">
    <property type="entry name" value="I-set"/>
    <property type="match status" value="2"/>
</dbReference>
<dbReference type="SMART" id="SM00060">
    <property type="entry name" value="FN3"/>
    <property type="match status" value="1"/>
</dbReference>
<feature type="non-terminal residue" evidence="5">
    <location>
        <position position="1"/>
    </location>
</feature>
<keyword evidence="2" id="KW-1133">Transmembrane helix</keyword>
<dbReference type="CDD" id="cd00063">
    <property type="entry name" value="FN3"/>
    <property type="match status" value="1"/>
</dbReference>
<organism evidence="5 6">
    <name type="scientific">Bemisia tabaci</name>
    <name type="common">Sweetpotato whitefly</name>
    <name type="synonym">Aleurodes tabaci</name>
    <dbReference type="NCBI Taxonomy" id="7038"/>
    <lineage>
        <taxon>Eukaryota</taxon>
        <taxon>Metazoa</taxon>
        <taxon>Ecdysozoa</taxon>
        <taxon>Arthropoda</taxon>
        <taxon>Hexapoda</taxon>
        <taxon>Insecta</taxon>
        <taxon>Pterygota</taxon>
        <taxon>Neoptera</taxon>
        <taxon>Paraneoptera</taxon>
        <taxon>Hemiptera</taxon>
        <taxon>Sternorrhyncha</taxon>
        <taxon>Aleyrodoidea</taxon>
        <taxon>Aleyrodidae</taxon>
        <taxon>Aleyrodinae</taxon>
        <taxon>Bemisia</taxon>
    </lineage>
</organism>
<sequence length="432" mass="48598">SFFSGRWTVDALQLTPSNKYVEKRVNDSYVVECYGKGAEDYAWIGPSGSRIPNSDSSHRIRVEEGRDSLGMRGPHLMFEHIMKSDMGEYKCSARMQGQPVSISFKLNVIKPISFGDTPNHVDGTPGNKILLPCKVDGEPNLSIHWQFQGQQITDPKYTVVDRGLEITNPTLENAGEYQCRALQMQTGDFNFHKIILRLKHKPMWTSNDSVIYGYVHGTADLNCAVSAEPAPIFDWYRNNRQVKPVTDLHSINTYSVGNKHISTLKIKIVDKSAFGDYKCKVTNPLGTISKVFVLKEGVKPPKPEKVQLLQYGSNFALLDIQRPLREDTVLGYRVEYIEGKKDNSSKRWLNAKLFNFDKHPPGSPSEYRLTNLTEDTWYELRVASRNEAGISEFAFLDGAFKTTPAATSSVSTLVFNVMVLLPAIVISFVCRA</sequence>
<dbReference type="PROSITE" id="PS50835">
    <property type="entry name" value="IG_LIKE"/>
    <property type="match status" value="2"/>
</dbReference>
<dbReference type="GO" id="GO:0030154">
    <property type="term" value="P:cell differentiation"/>
    <property type="evidence" value="ECO:0007669"/>
    <property type="project" value="UniProtKB-ARBA"/>
</dbReference>
<dbReference type="SUPFAM" id="SSF48726">
    <property type="entry name" value="Immunoglobulin"/>
    <property type="match status" value="3"/>
</dbReference>
<dbReference type="InterPro" id="IPR007110">
    <property type="entry name" value="Ig-like_dom"/>
</dbReference>
<dbReference type="InterPro" id="IPR003599">
    <property type="entry name" value="Ig_sub"/>
</dbReference>
<evidence type="ECO:0000259" key="3">
    <source>
        <dbReference type="PROSITE" id="PS50835"/>
    </source>
</evidence>
<evidence type="ECO:0000313" key="6">
    <source>
        <dbReference type="Proteomes" id="UP001152759"/>
    </source>
</evidence>
<dbReference type="CDD" id="cd00096">
    <property type="entry name" value="Ig"/>
    <property type="match status" value="2"/>
</dbReference>
<keyword evidence="2" id="KW-0812">Transmembrane</keyword>
<evidence type="ECO:0000256" key="2">
    <source>
        <dbReference type="SAM" id="Phobius"/>
    </source>
</evidence>
<dbReference type="SUPFAM" id="SSF49265">
    <property type="entry name" value="Fibronectin type III"/>
    <property type="match status" value="1"/>
</dbReference>
<dbReference type="InterPro" id="IPR013098">
    <property type="entry name" value="Ig_I-set"/>
</dbReference>
<dbReference type="InterPro" id="IPR003961">
    <property type="entry name" value="FN3_dom"/>
</dbReference>
<protein>
    <recommendedName>
        <fullName evidence="7">Neural cell adhesion molecule 2</fullName>
    </recommendedName>
</protein>
<dbReference type="InterPro" id="IPR013783">
    <property type="entry name" value="Ig-like_fold"/>
</dbReference>
<dbReference type="SMART" id="SM00408">
    <property type="entry name" value="IGc2"/>
    <property type="match status" value="3"/>
</dbReference>
<feature type="domain" description="Ig-like" evidence="3">
    <location>
        <begin position="202"/>
        <end position="289"/>
    </location>
</feature>
<evidence type="ECO:0008006" key="7">
    <source>
        <dbReference type="Google" id="ProtNLM"/>
    </source>
</evidence>
<name>A0A9P0A9R0_BEMTA</name>
<dbReference type="PANTHER" id="PTHR13817:SF73">
    <property type="entry name" value="FIBRONECTIN TYPE-III DOMAIN-CONTAINING PROTEIN"/>
    <property type="match status" value="1"/>
</dbReference>
<evidence type="ECO:0000259" key="4">
    <source>
        <dbReference type="PROSITE" id="PS50853"/>
    </source>
</evidence>
<dbReference type="InterPro" id="IPR036116">
    <property type="entry name" value="FN3_sf"/>
</dbReference>
<dbReference type="PANTHER" id="PTHR13817">
    <property type="entry name" value="TITIN"/>
    <property type="match status" value="1"/>
</dbReference>
<evidence type="ECO:0000256" key="1">
    <source>
        <dbReference type="ARBA" id="ARBA00022737"/>
    </source>
</evidence>